<comment type="caution">
    <text evidence="2">The sequence shown here is derived from an EMBL/GenBank/DDBJ whole genome shotgun (WGS) entry which is preliminary data.</text>
</comment>
<evidence type="ECO:0000313" key="2">
    <source>
        <dbReference type="EMBL" id="KAJ7730492.1"/>
    </source>
</evidence>
<evidence type="ECO:0000313" key="3">
    <source>
        <dbReference type="Proteomes" id="UP001215280"/>
    </source>
</evidence>
<name>A0AAD7HYV8_9AGAR</name>
<proteinExistence type="predicted"/>
<dbReference type="EMBL" id="JARJLG010000190">
    <property type="protein sequence ID" value="KAJ7730492.1"/>
    <property type="molecule type" value="Genomic_DNA"/>
</dbReference>
<protein>
    <submittedName>
        <fullName evidence="2">Uncharacterized protein</fullName>
    </submittedName>
</protein>
<organism evidence="2 3">
    <name type="scientific">Mycena maculata</name>
    <dbReference type="NCBI Taxonomy" id="230809"/>
    <lineage>
        <taxon>Eukaryota</taxon>
        <taxon>Fungi</taxon>
        <taxon>Dikarya</taxon>
        <taxon>Basidiomycota</taxon>
        <taxon>Agaricomycotina</taxon>
        <taxon>Agaricomycetes</taxon>
        <taxon>Agaricomycetidae</taxon>
        <taxon>Agaricales</taxon>
        <taxon>Marasmiineae</taxon>
        <taxon>Mycenaceae</taxon>
        <taxon>Mycena</taxon>
    </lineage>
</organism>
<feature type="compositionally biased region" description="Basic and acidic residues" evidence="1">
    <location>
        <begin position="24"/>
        <end position="38"/>
    </location>
</feature>
<keyword evidence="3" id="KW-1185">Reference proteome</keyword>
<gene>
    <name evidence="2" type="ORF">DFH07DRAFT_781613</name>
</gene>
<dbReference type="Proteomes" id="UP001215280">
    <property type="component" value="Unassembled WGS sequence"/>
</dbReference>
<feature type="region of interest" description="Disordered" evidence="1">
    <location>
        <begin position="18"/>
        <end position="46"/>
    </location>
</feature>
<sequence length="160" mass="18154">MQECNEYCKAREDAYQHVMKPKRSRDSARNHRVNHDPTSELPDWQPIDEMYPSEAEIAQLPNPELFALMDVDSDDAPGDALPNVALEHVTRVLLCPIFGASREVFYAVDCIDEYMFLRRAQTAKRAQAPYGLTSSANPSQAYRLQATPPAAWDWLQSQPS</sequence>
<dbReference type="AlphaFoldDB" id="A0AAD7HYV8"/>
<evidence type="ECO:0000256" key="1">
    <source>
        <dbReference type="SAM" id="MobiDB-lite"/>
    </source>
</evidence>
<reference evidence="2" key="1">
    <citation type="submission" date="2023-03" db="EMBL/GenBank/DDBJ databases">
        <title>Massive genome expansion in bonnet fungi (Mycena s.s.) driven by repeated elements and novel gene families across ecological guilds.</title>
        <authorList>
            <consortium name="Lawrence Berkeley National Laboratory"/>
            <person name="Harder C.B."/>
            <person name="Miyauchi S."/>
            <person name="Viragh M."/>
            <person name="Kuo A."/>
            <person name="Thoen E."/>
            <person name="Andreopoulos B."/>
            <person name="Lu D."/>
            <person name="Skrede I."/>
            <person name="Drula E."/>
            <person name="Henrissat B."/>
            <person name="Morin E."/>
            <person name="Kohler A."/>
            <person name="Barry K."/>
            <person name="LaButti K."/>
            <person name="Morin E."/>
            <person name="Salamov A."/>
            <person name="Lipzen A."/>
            <person name="Mereny Z."/>
            <person name="Hegedus B."/>
            <person name="Baldrian P."/>
            <person name="Stursova M."/>
            <person name="Weitz H."/>
            <person name="Taylor A."/>
            <person name="Grigoriev I.V."/>
            <person name="Nagy L.G."/>
            <person name="Martin F."/>
            <person name="Kauserud H."/>
        </authorList>
    </citation>
    <scope>NUCLEOTIDE SEQUENCE</scope>
    <source>
        <strain evidence="2">CBHHK188m</strain>
    </source>
</reference>
<accession>A0AAD7HYV8</accession>